<dbReference type="EMBL" id="AUZZ01004359">
    <property type="protein sequence ID" value="EQD53956.1"/>
    <property type="molecule type" value="Genomic_DNA"/>
</dbReference>
<proteinExistence type="inferred from homology"/>
<dbReference type="Gene3D" id="3.40.50.620">
    <property type="entry name" value="HUPs"/>
    <property type="match status" value="1"/>
</dbReference>
<dbReference type="NCBIfam" id="TIGR00125">
    <property type="entry name" value="cyt_tran_rel"/>
    <property type="match status" value="1"/>
</dbReference>
<dbReference type="NCBIfam" id="TIGR01510">
    <property type="entry name" value="coaD_prev_kdtB"/>
    <property type="match status" value="1"/>
</dbReference>
<evidence type="ECO:0000256" key="9">
    <source>
        <dbReference type="ARBA" id="ARBA00022993"/>
    </source>
</evidence>
<feature type="domain" description="Cytidyltransferase-like" evidence="11">
    <location>
        <begin position="8"/>
        <end position="136"/>
    </location>
</feature>
<keyword evidence="9" id="KW-0173">Coenzyme A biosynthesis</keyword>
<evidence type="ECO:0000256" key="10">
    <source>
        <dbReference type="ARBA" id="ARBA00029346"/>
    </source>
</evidence>
<dbReference type="PRINTS" id="PR01020">
    <property type="entry name" value="LPSBIOSNTHSS"/>
</dbReference>
<dbReference type="InterPro" id="IPR004821">
    <property type="entry name" value="Cyt_trans-like"/>
</dbReference>
<dbReference type="GO" id="GO:0005524">
    <property type="term" value="F:ATP binding"/>
    <property type="evidence" value="ECO:0007669"/>
    <property type="project" value="UniProtKB-KW"/>
</dbReference>
<sequence length="179" mass="19919">MNGPRIGVYAGSFDPPTNGHVWMIKEGAKLFDKLIIAIGENSEKRYSFSIEQRIEMLKGITKGMDNVSVTYFENMFLVDYAKKIGAKFILRGIRDSKDYEYEKSIRSVNEDIGKSIMTVFLMPPNRLSAVSSSLVKGLVGTAGWERVVKGYVPSAVVGYLKAKYDPMSKKGAIIGMDNE</sequence>
<evidence type="ECO:0000313" key="12">
    <source>
        <dbReference type="EMBL" id="EQD53956.1"/>
    </source>
</evidence>
<dbReference type="GO" id="GO:0004595">
    <property type="term" value="F:pantetheine-phosphate adenylyltransferase activity"/>
    <property type="evidence" value="ECO:0007669"/>
    <property type="project" value="UniProtKB-EC"/>
</dbReference>
<evidence type="ECO:0000256" key="4">
    <source>
        <dbReference type="ARBA" id="ARBA00022679"/>
    </source>
</evidence>
<keyword evidence="5 12" id="KW-0548">Nucleotidyltransferase</keyword>
<evidence type="ECO:0000256" key="2">
    <source>
        <dbReference type="ARBA" id="ARBA00013868"/>
    </source>
</evidence>
<dbReference type="Pfam" id="PF01467">
    <property type="entry name" value="CTP_transf_like"/>
    <property type="match status" value="1"/>
</dbReference>
<dbReference type="GO" id="GO:0015937">
    <property type="term" value="P:coenzyme A biosynthetic process"/>
    <property type="evidence" value="ECO:0007669"/>
    <property type="project" value="UniProtKB-KW"/>
</dbReference>
<reference evidence="12" key="2">
    <citation type="journal article" date="2014" name="ISME J.">
        <title>Microbial stratification in low pH oxic and suboxic macroscopic growths along an acid mine drainage.</title>
        <authorList>
            <person name="Mendez-Garcia C."/>
            <person name="Mesa V."/>
            <person name="Sprenger R.R."/>
            <person name="Richter M."/>
            <person name="Diez M.S."/>
            <person name="Solano J."/>
            <person name="Bargiela R."/>
            <person name="Golyshina O.V."/>
            <person name="Manteca A."/>
            <person name="Ramos J.L."/>
            <person name="Gallego J.R."/>
            <person name="Llorente I."/>
            <person name="Martins Dos Santos V.A."/>
            <person name="Jensen O.N."/>
            <person name="Pelaez A.I."/>
            <person name="Sanchez J."/>
            <person name="Ferrer M."/>
        </authorList>
    </citation>
    <scope>NUCLEOTIDE SEQUENCE</scope>
</reference>
<evidence type="ECO:0000256" key="3">
    <source>
        <dbReference type="ARBA" id="ARBA00022490"/>
    </source>
</evidence>
<keyword evidence="4 12" id="KW-0808">Transferase</keyword>
<dbReference type="PANTHER" id="PTHR21342">
    <property type="entry name" value="PHOSPHOPANTETHEINE ADENYLYLTRANSFERASE"/>
    <property type="match status" value="1"/>
</dbReference>
<evidence type="ECO:0000259" key="11">
    <source>
        <dbReference type="Pfam" id="PF01467"/>
    </source>
</evidence>
<comment type="catalytic activity">
    <reaction evidence="10">
        <text>(R)-4'-phosphopantetheine + ATP + H(+) = 3'-dephospho-CoA + diphosphate</text>
        <dbReference type="Rhea" id="RHEA:19801"/>
        <dbReference type="ChEBI" id="CHEBI:15378"/>
        <dbReference type="ChEBI" id="CHEBI:30616"/>
        <dbReference type="ChEBI" id="CHEBI:33019"/>
        <dbReference type="ChEBI" id="CHEBI:57328"/>
        <dbReference type="ChEBI" id="CHEBI:61723"/>
        <dbReference type="EC" id="2.7.7.3"/>
    </reaction>
</comment>
<dbReference type="SUPFAM" id="SSF52374">
    <property type="entry name" value="Nucleotidylyl transferase"/>
    <property type="match status" value="1"/>
</dbReference>
<name>T1A073_9ZZZZ</name>
<evidence type="ECO:0000256" key="6">
    <source>
        <dbReference type="ARBA" id="ARBA00022741"/>
    </source>
</evidence>
<evidence type="ECO:0000256" key="8">
    <source>
        <dbReference type="ARBA" id="ARBA00022842"/>
    </source>
</evidence>
<keyword evidence="7" id="KW-0067">ATP-binding</keyword>
<dbReference type="EC" id="2.7.7.3" evidence="1"/>
<dbReference type="PANTHER" id="PTHR21342:SF1">
    <property type="entry name" value="PHOSPHOPANTETHEINE ADENYLYLTRANSFERASE"/>
    <property type="match status" value="1"/>
</dbReference>
<dbReference type="InterPro" id="IPR014729">
    <property type="entry name" value="Rossmann-like_a/b/a_fold"/>
</dbReference>
<evidence type="ECO:0000256" key="1">
    <source>
        <dbReference type="ARBA" id="ARBA00012392"/>
    </source>
</evidence>
<dbReference type="HAMAP" id="MF_00151">
    <property type="entry name" value="PPAT_bact"/>
    <property type="match status" value="1"/>
</dbReference>
<keyword evidence="3" id="KW-0963">Cytoplasm</keyword>
<organism evidence="12">
    <name type="scientific">mine drainage metagenome</name>
    <dbReference type="NCBI Taxonomy" id="410659"/>
    <lineage>
        <taxon>unclassified sequences</taxon>
        <taxon>metagenomes</taxon>
        <taxon>ecological metagenomes</taxon>
    </lineage>
</organism>
<keyword evidence="6" id="KW-0547">Nucleotide-binding</keyword>
<dbReference type="InterPro" id="IPR001980">
    <property type="entry name" value="PPAT"/>
</dbReference>
<protein>
    <recommendedName>
        <fullName evidence="2">Phosphopantetheine adenylyltransferase</fullName>
        <ecNumber evidence="1">2.7.7.3</ecNumber>
    </recommendedName>
</protein>
<accession>T1A073</accession>
<dbReference type="AlphaFoldDB" id="T1A073"/>
<evidence type="ECO:0000256" key="7">
    <source>
        <dbReference type="ARBA" id="ARBA00022840"/>
    </source>
</evidence>
<gene>
    <name evidence="12" type="ORF">B2A_06194</name>
</gene>
<keyword evidence="8" id="KW-0460">Magnesium</keyword>
<reference evidence="12" key="1">
    <citation type="submission" date="2013-08" db="EMBL/GenBank/DDBJ databases">
        <authorList>
            <person name="Mendez C."/>
            <person name="Richter M."/>
            <person name="Ferrer M."/>
            <person name="Sanchez J."/>
        </authorList>
    </citation>
    <scope>NUCLEOTIDE SEQUENCE</scope>
</reference>
<comment type="caution">
    <text evidence="12">The sequence shown here is derived from an EMBL/GenBank/DDBJ whole genome shotgun (WGS) entry which is preliminary data.</text>
</comment>
<evidence type="ECO:0000256" key="5">
    <source>
        <dbReference type="ARBA" id="ARBA00022695"/>
    </source>
</evidence>